<keyword evidence="2" id="KW-1185">Reference proteome</keyword>
<gene>
    <name evidence="1" type="ORF">SASPL_156416</name>
</gene>
<evidence type="ECO:0000313" key="1">
    <source>
        <dbReference type="EMBL" id="KAG6383815.1"/>
    </source>
</evidence>
<organism evidence="1">
    <name type="scientific">Salvia splendens</name>
    <name type="common">Scarlet sage</name>
    <dbReference type="NCBI Taxonomy" id="180675"/>
    <lineage>
        <taxon>Eukaryota</taxon>
        <taxon>Viridiplantae</taxon>
        <taxon>Streptophyta</taxon>
        <taxon>Embryophyta</taxon>
        <taxon>Tracheophyta</taxon>
        <taxon>Spermatophyta</taxon>
        <taxon>Magnoliopsida</taxon>
        <taxon>eudicotyledons</taxon>
        <taxon>Gunneridae</taxon>
        <taxon>Pentapetalae</taxon>
        <taxon>asterids</taxon>
        <taxon>lamiids</taxon>
        <taxon>Lamiales</taxon>
        <taxon>Lamiaceae</taxon>
        <taxon>Nepetoideae</taxon>
        <taxon>Mentheae</taxon>
        <taxon>Salviinae</taxon>
        <taxon>Salvia</taxon>
        <taxon>Salvia subgen. Calosphace</taxon>
        <taxon>core Calosphace</taxon>
    </lineage>
</organism>
<dbReference type="AlphaFoldDB" id="A0A8X8VWS4"/>
<dbReference type="EMBL" id="PNBA02000385">
    <property type="protein sequence ID" value="KAG6383815.1"/>
    <property type="molecule type" value="Genomic_DNA"/>
</dbReference>
<name>A0A8X8VWS4_SALSN</name>
<dbReference type="Proteomes" id="UP000298416">
    <property type="component" value="Unassembled WGS sequence"/>
</dbReference>
<evidence type="ECO:0000313" key="2">
    <source>
        <dbReference type="Proteomes" id="UP000298416"/>
    </source>
</evidence>
<reference evidence="1" key="1">
    <citation type="submission" date="2018-01" db="EMBL/GenBank/DDBJ databases">
        <authorList>
            <person name="Mao J.F."/>
        </authorList>
    </citation>
    <scope>NUCLEOTIDE SEQUENCE</scope>
    <source>
        <strain evidence="1">Huo1</strain>
        <tissue evidence="1">Leaf</tissue>
    </source>
</reference>
<dbReference type="Gene3D" id="3.20.20.80">
    <property type="entry name" value="Glycosidases"/>
    <property type="match status" value="1"/>
</dbReference>
<reference evidence="1" key="2">
    <citation type="submission" date="2020-08" db="EMBL/GenBank/DDBJ databases">
        <title>Plant Genome Project.</title>
        <authorList>
            <person name="Zhang R.-G."/>
        </authorList>
    </citation>
    <scope>NUCLEOTIDE SEQUENCE</scope>
    <source>
        <strain evidence="1">Huo1</strain>
        <tissue evidence="1">Leaf</tissue>
    </source>
</reference>
<protein>
    <submittedName>
        <fullName evidence="1">Uncharacterized protein</fullName>
    </submittedName>
</protein>
<sequence length="139" mass="15388">MYNSCNPLSAPALTSLPPIPRQFSSLASISSWCVSKQPFGLIVDSRKLQANSRTTSLSSTIAHGKVNMSSAFEVITDNSSAVVEMEEAAENIAIFSLDPSLEAYKDHFKYRIRTFRDQKGLIEKHEGSLEEFAQGHSYQ</sequence>
<proteinExistence type="predicted"/>
<comment type="caution">
    <text evidence="1">The sequence shown here is derived from an EMBL/GenBank/DDBJ whole genome shotgun (WGS) entry which is preliminary data.</text>
</comment>
<accession>A0A8X8VWS4</accession>